<evidence type="ECO:0000256" key="3">
    <source>
        <dbReference type="ARBA" id="ARBA00023326"/>
    </source>
</evidence>
<dbReference type="GO" id="GO:0016798">
    <property type="term" value="F:hydrolase activity, acting on glycosyl bonds"/>
    <property type="evidence" value="ECO:0007669"/>
    <property type="project" value="UniProtKB-KW"/>
</dbReference>
<dbReference type="SMART" id="SM00060">
    <property type="entry name" value="FN3"/>
    <property type="match status" value="2"/>
</dbReference>
<evidence type="ECO:0000256" key="4">
    <source>
        <dbReference type="SAM" id="MobiDB-lite"/>
    </source>
</evidence>
<dbReference type="EMBL" id="JAERWL010000012">
    <property type="protein sequence ID" value="MBM9477649.1"/>
    <property type="molecule type" value="Genomic_DNA"/>
</dbReference>
<keyword evidence="2" id="KW-0378">Hydrolase</keyword>
<accession>A0A938YQP0</accession>
<dbReference type="RefSeq" id="WP_205257772.1">
    <property type="nucleotide sequence ID" value="NZ_BAAAPV010000005.1"/>
</dbReference>
<evidence type="ECO:0000256" key="5">
    <source>
        <dbReference type="SAM" id="SignalP"/>
    </source>
</evidence>
<dbReference type="SUPFAM" id="SSF49265">
    <property type="entry name" value="Fibronectin type III"/>
    <property type="match status" value="1"/>
</dbReference>
<keyword evidence="3" id="KW-0119">Carbohydrate metabolism</keyword>
<evidence type="ECO:0000256" key="1">
    <source>
        <dbReference type="ARBA" id="ARBA00022737"/>
    </source>
</evidence>
<evidence type="ECO:0000313" key="8">
    <source>
        <dbReference type="Proteomes" id="UP000663801"/>
    </source>
</evidence>
<protein>
    <submittedName>
        <fullName evidence="7">Fibronectin type III domain-containing protein</fullName>
    </submittedName>
</protein>
<keyword evidence="1" id="KW-0677">Repeat</keyword>
<dbReference type="PANTHER" id="PTHR13817:SF73">
    <property type="entry name" value="FIBRONECTIN TYPE-III DOMAIN-CONTAINING PROTEIN"/>
    <property type="match status" value="1"/>
</dbReference>
<feature type="chain" id="PRO_5037060176" evidence="5">
    <location>
        <begin position="24"/>
        <end position="571"/>
    </location>
</feature>
<feature type="compositionally biased region" description="Polar residues" evidence="4">
    <location>
        <begin position="381"/>
        <end position="395"/>
    </location>
</feature>
<gene>
    <name evidence="7" type="ORF">JL107_14450</name>
</gene>
<reference evidence="7" key="1">
    <citation type="submission" date="2021-01" db="EMBL/GenBank/DDBJ databases">
        <title>KCTC 19127 draft genome.</title>
        <authorList>
            <person name="An D."/>
        </authorList>
    </citation>
    <scope>NUCLEOTIDE SEQUENCE</scope>
    <source>
        <strain evidence="7">KCTC 19127</strain>
    </source>
</reference>
<dbReference type="PANTHER" id="PTHR13817">
    <property type="entry name" value="TITIN"/>
    <property type="match status" value="1"/>
</dbReference>
<dbReference type="AlphaFoldDB" id="A0A938YQP0"/>
<feature type="domain" description="Fibronectin type-III" evidence="6">
    <location>
        <begin position="378"/>
        <end position="474"/>
    </location>
</feature>
<proteinExistence type="predicted"/>
<dbReference type="PROSITE" id="PS50853">
    <property type="entry name" value="FN3"/>
    <property type="match status" value="2"/>
</dbReference>
<dbReference type="InterPro" id="IPR036116">
    <property type="entry name" value="FN3_sf"/>
</dbReference>
<sequence>MRIRSLLVPVLTVLLAGGGVAQAAPTDAVPGTTSTTDTVLSIAADADAEGTAAVTADPVGVHSVLVIRAYWTAPDSLTAAQARTAVIDTPNAWYREMSYGSSGFTGDVIPDWVRITGPVNSDSCYSDTYSIRDQALAAALTQGYDAGRYDRTAIYFPRAACNDAADPAGWAVVGGRDLWLDGWTLPDTVVHEFGHLDGLDHSRAARCTDPVTHVPVALAPVASCSFTDDPTELMGASGRSQFSAPQKNRVGWLAGRTVTLTPGTSARLTPLETGSARNAAVLTTPTGRRYWVEYRQPIGLDAELDPGLTSGLILRMEDPGYASTPVLLDMTPTTDSLTDCTLGAGRSWRSPDGYTFTASQVDATGATVTVQTAAALGAPTGVTTRQDNTAGTATLTWAPPATDGGRPVTGYRVSRDGTGSTGTPAWSAWMPADARTRTFVNLAPGTPYTLTVRAVTAAGDGPPATRTVTMARTAGVPTQVTATRQDAAGTATLTWAPPATDGGRPVTGYRVSRNGTGSTGTPAWSAWMPADARTRTFVNLAPGTPYTLTVRAVTAAGDGPPATRTVTLAAR</sequence>
<keyword evidence="5" id="KW-0732">Signal</keyword>
<dbReference type="InterPro" id="IPR013783">
    <property type="entry name" value="Ig-like_fold"/>
</dbReference>
<dbReference type="InterPro" id="IPR050964">
    <property type="entry name" value="Striated_Muscle_Regulatory"/>
</dbReference>
<keyword evidence="3" id="KW-0624">Polysaccharide degradation</keyword>
<dbReference type="Gene3D" id="2.60.40.10">
    <property type="entry name" value="Immunoglobulins"/>
    <property type="match status" value="2"/>
</dbReference>
<dbReference type="Pfam" id="PF00041">
    <property type="entry name" value="fn3"/>
    <property type="match status" value="2"/>
</dbReference>
<keyword evidence="8" id="KW-1185">Reference proteome</keyword>
<evidence type="ECO:0000259" key="6">
    <source>
        <dbReference type="PROSITE" id="PS50853"/>
    </source>
</evidence>
<comment type="caution">
    <text evidence="7">The sequence shown here is derived from an EMBL/GenBank/DDBJ whole genome shotgun (WGS) entry which is preliminary data.</text>
</comment>
<feature type="domain" description="Fibronectin type-III" evidence="6">
    <location>
        <begin position="476"/>
        <end position="571"/>
    </location>
</feature>
<organism evidence="7 8">
    <name type="scientific">Nakamurella flavida</name>
    <dbReference type="NCBI Taxonomy" id="363630"/>
    <lineage>
        <taxon>Bacteria</taxon>
        <taxon>Bacillati</taxon>
        <taxon>Actinomycetota</taxon>
        <taxon>Actinomycetes</taxon>
        <taxon>Nakamurellales</taxon>
        <taxon>Nakamurellaceae</taxon>
        <taxon>Nakamurella</taxon>
    </lineage>
</organism>
<evidence type="ECO:0000256" key="2">
    <source>
        <dbReference type="ARBA" id="ARBA00023295"/>
    </source>
</evidence>
<dbReference type="SUPFAM" id="SSF55486">
    <property type="entry name" value="Metalloproteases ('zincins'), catalytic domain"/>
    <property type="match status" value="1"/>
</dbReference>
<dbReference type="InterPro" id="IPR003961">
    <property type="entry name" value="FN3_dom"/>
</dbReference>
<name>A0A938YQP0_9ACTN</name>
<feature type="region of interest" description="Disordered" evidence="4">
    <location>
        <begin position="381"/>
        <end position="408"/>
    </location>
</feature>
<dbReference type="CDD" id="cd00063">
    <property type="entry name" value="FN3"/>
    <property type="match status" value="2"/>
</dbReference>
<dbReference type="GO" id="GO:0000272">
    <property type="term" value="P:polysaccharide catabolic process"/>
    <property type="evidence" value="ECO:0007669"/>
    <property type="project" value="UniProtKB-KW"/>
</dbReference>
<keyword evidence="2" id="KW-0326">Glycosidase</keyword>
<dbReference type="Proteomes" id="UP000663801">
    <property type="component" value="Unassembled WGS sequence"/>
</dbReference>
<feature type="signal peptide" evidence="5">
    <location>
        <begin position="1"/>
        <end position="23"/>
    </location>
</feature>
<evidence type="ECO:0000313" key="7">
    <source>
        <dbReference type="EMBL" id="MBM9477649.1"/>
    </source>
</evidence>